<dbReference type="EC" id="3.5.3.8" evidence="5 6"/>
<feature type="binding site" evidence="5 7">
    <location>
        <position position="145"/>
    </location>
    <ligand>
        <name>Mn(2+)</name>
        <dbReference type="ChEBI" id="CHEBI:29035"/>
        <label>1</label>
    </ligand>
</feature>
<evidence type="ECO:0000256" key="4">
    <source>
        <dbReference type="ARBA" id="ARBA00023211"/>
    </source>
</evidence>
<dbReference type="PRINTS" id="PR00116">
    <property type="entry name" value="ARGINASE"/>
</dbReference>
<dbReference type="GO" id="GO:0033389">
    <property type="term" value="P:putrescine biosynthetic process from arginine, via agmatine"/>
    <property type="evidence" value="ECO:0007669"/>
    <property type="project" value="TreeGrafter"/>
</dbReference>
<proteinExistence type="inferred from homology"/>
<gene>
    <name evidence="5" type="primary">hutG</name>
    <name evidence="10" type="ORF">F945_01216</name>
</gene>
<dbReference type="AlphaFoldDB" id="S3PAW5"/>
<keyword evidence="2 5" id="KW-0378">Hydrolase</keyword>
<name>S3PAW5_9GAMM</name>
<comment type="caution">
    <text evidence="10">The sequence shown here is derived from an EMBL/GenBank/DDBJ whole genome shotgun (WGS) entry which is preliminary data.</text>
</comment>
<feature type="binding site" evidence="5">
    <location>
        <position position="145"/>
    </location>
    <ligand>
        <name>Mn(2+)</name>
        <dbReference type="ChEBI" id="CHEBI:29035"/>
        <label>2</label>
    </ligand>
</feature>
<dbReference type="CDD" id="cd09988">
    <property type="entry name" value="Formimidoylglutamase"/>
    <property type="match status" value="1"/>
</dbReference>
<evidence type="ECO:0000313" key="11">
    <source>
        <dbReference type="Proteomes" id="UP000014568"/>
    </source>
</evidence>
<keyword evidence="11" id="KW-1185">Reference proteome</keyword>
<evidence type="ECO:0000313" key="10">
    <source>
        <dbReference type="EMBL" id="EPF75991.1"/>
    </source>
</evidence>
<dbReference type="UniPathway" id="UPA00379">
    <property type="reaction ID" value="UER00552"/>
</dbReference>
<evidence type="ECO:0000256" key="6">
    <source>
        <dbReference type="NCBIfam" id="TIGR01227"/>
    </source>
</evidence>
<dbReference type="STRING" id="632955.GCA_000829675_01982"/>
<dbReference type="PANTHER" id="PTHR11358">
    <property type="entry name" value="ARGINASE/AGMATINASE"/>
    <property type="match status" value="1"/>
</dbReference>
<evidence type="ECO:0000256" key="5">
    <source>
        <dbReference type="HAMAP-Rule" id="MF_00737"/>
    </source>
</evidence>
<reference evidence="10 11" key="1">
    <citation type="submission" date="2013-06" db="EMBL/GenBank/DDBJ databases">
        <title>The Genome Sequence of Acinetobacter rudis CIP 110305.</title>
        <authorList>
            <consortium name="The Broad Institute Genome Sequencing Platform"/>
            <consortium name="The Broad Institute Genome Sequencing Center for Infectious Disease"/>
            <person name="Cerqueira G."/>
            <person name="Feldgarden M."/>
            <person name="Courvalin P."/>
            <person name="Perichon B."/>
            <person name="Grillot-Courvalin C."/>
            <person name="Clermont D."/>
            <person name="Rocha E."/>
            <person name="Yoon E.-J."/>
            <person name="Nemec A."/>
            <person name="Young S.K."/>
            <person name="Zeng Q."/>
            <person name="Gargeya S."/>
            <person name="Fitzgerald M."/>
            <person name="Abouelleil A."/>
            <person name="Alvarado L."/>
            <person name="Berlin A.M."/>
            <person name="Chapman S.B."/>
            <person name="Dewar J."/>
            <person name="Goldberg J."/>
            <person name="Griggs A."/>
            <person name="Gujja S."/>
            <person name="Hansen M."/>
            <person name="Howarth C."/>
            <person name="Imamovic A."/>
            <person name="Larimer J."/>
            <person name="McCowan C."/>
            <person name="Murphy C."/>
            <person name="Pearson M."/>
            <person name="Priest M."/>
            <person name="Roberts A."/>
            <person name="Saif S."/>
            <person name="Shea T."/>
            <person name="Sykes S."/>
            <person name="Wortman J."/>
            <person name="Nusbaum C."/>
            <person name="Birren B."/>
        </authorList>
    </citation>
    <scope>NUCLEOTIDE SEQUENCE [LARGE SCALE GENOMIC DNA]</scope>
    <source>
        <strain evidence="10 11">CIP 110305</strain>
    </source>
</reference>
<dbReference type="Proteomes" id="UP000014568">
    <property type="component" value="Unassembled WGS sequence"/>
</dbReference>
<dbReference type="eggNOG" id="COG0010">
    <property type="taxonomic scope" value="Bacteria"/>
</dbReference>
<evidence type="ECO:0000256" key="7">
    <source>
        <dbReference type="PIRSR" id="PIRSR036979-1"/>
    </source>
</evidence>
<feature type="binding site" evidence="5">
    <location>
        <position position="238"/>
    </location>
    <ligand>
        <name>Mn(2+)</name>
        <dbReference type="ChEBI" id="CHEBI:29035"/>
        <label>2</label>
    </ligand>
</feature>
<dbReference type="GO" id="GO:0019556">
    <property type="term" value="P:L-histidine catabolic process to glutamate and formamide"/>
    <property type="evidence" value="ECO:0007669"/>
    <property type="project" value="UniProtKB-UniRule"/>
</dbReference>
<organism evidence="10 11">
    <name type="scientific">Acinetobacter rudis CIP 110305</name>
    <dbReference type="NCBI Taxonomy" id="421052"/>
    <lineage>
        <taxon>Bacteria</taxon>
        <taxon>Pseudomonadati</taxon>
        <taxon>Pseudomonadota</taxon>
        <taxon>Gammaproteobacteria</taxon>
        <taxon>Moraxellales</taxon>
        <taxon>Moraxellaceae</taxon>
        <taxon>Acinetobacter</taxon>
    </lineage>
</organism>
<comment type="cofactor">
    <cofactor evidence="5 7">
        <name>Mn(2+)</name>
        <dbReference type="ChEBI" id="CHEBI:29035"/>
    </cofactor>
    <text evidence="5 7">Binds 2 manganese ions per subunit.</text>
</comment>
<evidence type="ECO:0000256" key="8">
    <source>
        <dbReference type="PROSITE-ProRule" id="PRU00742"/>
    </source>
</evidence>
<evidence type="ECO:0000256" key="3">
    <source>
        <dbReference type="ARBA" id="ARBA00022808"/>
    </source>
</evidence>
<dbReference type="InterPro" id="IPR006035">
    <property type="entry name" value="Ureohydrolase"/>
</dbReference>
<feature type="binding site" evidence="5 7">
    <location>
        <position position="149"/>
    </location>
    <ligand>
        <name>Mn(2+)</name>
        <dbReference type="ChEBI" id="CHEBI:29035"/>
        <label>1</label>
    </ligand>
</feature>
<sequence>MQQDFKWQGRHDGDGPAHWRIHHVMNQTIQPQYVLLGFASDEGVRRNQGRVGAAAGPQAIRKQLANLPVHTPLNIADLGDVTCQNGQLEQAQTELSAVLMQNLAKGFKPIVLGGGHEVAFASFQGLFDYNRRHHPQRRIGIINFDAHLDLRRDPVASSGTPFFQAAQLSKQRGQSFHYLCLGVAQHSNTKILFDTAHDLNCQYVYDHEFNSTKNLEITTKVEHFITELDDLYVTIDLDVFSAHIAPGVSAPAVRGIDLASFEWVFEQIVQSGKVRLLDFAECNPSFDTDNKTARLAAYIIYQYLFMNQKLV</sequence>
<feature type="binding site" evidence="5 7">
    <location>
        <position position="236"/>
    </location>
    <ligand>
        <name>Mn(2+)</name>
        <dbReference type="ChEBI" id="CHEBI:29035"/>
        <label>1</label>
    </ligand>
</feature>
<dbReference type="InterPro" id="IPR020855">
    <property type="entry name" value="Ureohydrolase_Mn_BS"/>
</dbReference>
<dbReference type="GO" id="GO:0019557">
    <property type="term" value="P:L-histidine catabolic process to glutamate and formate"/>
    <property type="evidence" value="ECO:0007669"/>
    <property type="project" value="UniProtKB-UniPathway"/>
</dbReference>
<keyword evidence="3 5" id="KW-0369">Histidine metabolism</keyword>
<dbReference type="GO" id="GO:0008783">
    <property type="term" value="F:agmatinase activity"/>
    <property type="evidence" value="ECO:0007669"/>
    <property type="project" value="TreeGrafter"/>
</dbReference>
<dbReference type="GO" id="GO:0030145">
    <property type="term" value="F:manganese ion binding"/>
    <property type="evidence" value="ECO:0007669"/>
    <property type="project" value="UniProtKB-UniRule"/>
</dbReference>
<dbReference type="PIRSF" id="PIRSF036979">
    <property type="entry name" value="Arginase"/>
    <property type="match status" value="1"/>
</dbReference>
<evidence type="ECO:0000256" key="2">
    <source>
        <dbReference type="ARBA" id="ARBA00022801"/>
    </source>
</evidence>
<evidence type="ECO:0000256" key="1">
    <source>
        <dbReference type="ARBA" id="ARBA00022723"/>
    </source>
</evidence>
<dbReference type="Pfam" id="PF00491">
    <property type="entry name" value="Arginase"/>
    <property type="match status" value="1"/>
</dbReference>
<dbReference type="RefSeq" id="WP_016655628.1">
    <property type="nucleotide sequence ID" value="NZ_KE340352.1"/>
</dbReference>
<dbReference type="InterPro" id="IPR005923">
    <property type="entry name" value="HutG"/>
</dbReference>
<dbReference type="OrthoDB" id="9789727at2"/>
<dbReference type="InterPro" id="IPR023696">
    <property type="entry name" value="Ureohydrolase_dom_sf"/>
</dbReference>
<accession>S3PAW5</accession>
<feature type="binding site" evidence="7">
    <location>
        <position position="147"/>
    </location>
    <ligand>
        <name>Mn(2+)</name>
        <dbReference type="ChEBI" id="CHEBI:29035"/>
        <label>1</label>
    </ligand>
</feature>
<comment type="pathway">
    <text evidence="5">Amino-acid degradation; L-histidine degradation into L-glutamate; L-glutamate from N-formimidoyl-L-glutamate (hydrolase route): step 1/1.</text>
</comment>
<dbReference type="PROSITE" id="PS51409">
    <property type="entry name" value="ARGINASE_2"/>
    <property type="match status" value="1"/>
</dbReference>
<dbReference type="NCBIfam" id="TIGR01227">
    <property type="entry name" value="hutG"/>
    <property type="match status" value="1"/>
</dbReference>
<protein>
    <recommendedName>
        <fullName evidence="5 6">Formimidoylglutamase</fullName>
        <ecNumber evidence="5 6">3.5.3.8</ecNumber>
    </recommendedName>
    <alternativeName>
        <fullName evidence="5">Formiminoglutamase</fullName>
    </alternativeName>
    <alternativeName>
        <fullName evidence="5">Formiminoglutamate hydrolase</fullName>
    </alternativeName>
</protein>
<dbReference type="GO" id="GO:0050415">
    <property type="term" value="F:formimidoylglutamase activity"/>
    <property type="evidence" value="ECO:0007669"/>
    <property type="project" value="UniProtKB-UniRule"/>
</dbReference>
<feature type="binding site" evidence="5">
    <location>
        <position position="147"/>
    </location>
    <ligand>
        <name>Mn(2+)</name>
        <dbReference type="ChEBI" id="CHEBI:29035"/>
        <label>2</label>
    </ligand>
</feature>
<comment type="similarity">
    <text evidence="5 8 9">Belongs to the arginase family.</text>
</comment>
<dbReference type="HAMAP" id="MF_00737">
    <property type="entry name" value="Formimidoylglutam"/>
    <property type="match status" value="1"/>
</dbReference>
<dbReference type="PROSITE" id="PS01053">
    <property type="entry name" value="ARGINASE_1"/>
    <property type="match status" value="1"/>
</dbReference>
<comment type="catalytic activity">
    <reaction evidence="5">
        <text>N-formimidoyl-L-glutamate + H2O = formamide + L-glutamate</text>
        <dbReference type="Rhea" id="RHEA:22492"/>
        <dbReference type="ChEBI" id="CHEBI:15377"/>
        <dbReference type="ChEBI" id="CHEBI:16397"/>
        <dbReference type="ChEBI" id="CHEBI:29985"/>
        <dbReference type="ChEBI" id="CHEBI:58928"/>
        <dbReference type="EC" id="3.5.3.8"/>
    </reaction>
</comment>
<evidence type="ECO:0000256" key="9">
    <source>
        <dbReference type="RuleBase" id="RU003684"/>
    </source>
</evidence>
<dbReference type="PATRIC" id="fig|421052.3.peg.1193"/>
<keyword evidence="4 5" id="KW-0464">Manganese</keyword>
<dbReference type="PANTHER" id="PTHR11358:SF35">
    <property type="entry name" value="FORMIMIDOYLGLUTAMASE"/>
    <property type="match status" value="1"/>
</dbReference>
<dbReference type="EMBL" id="ATGI01000010">
    <property type="protein sequence ID" value="EPF75991.1"/>
    <property type="molecule type" value="Genomic_DNA"/>
</dbReference>
<feature type="binding site" evidence="5">
    <location>
        <position position="236"/>
    </location>
    <ligand>
        <name>Mn(2+)</name>
        <dbReference type="ChEBI" id="CHEBI:29035"/>
        <label>2</label>
    </ligand>
</feature>
<feature type="binding site" evidence="7">
    <location>
        <position position="238"/>
    </location>
    <ligand>
        <name>Mn(2+)</name>
        <dbReference type="ChEBI" id="CHEBI:29035"/>
        <label>1</label>
    </ligand>
</feature>
<comment type="function">
    <text evidence="5">Catalyzes the conversion of N-formimidoyl-L-glutamate to L-glutamate and formamide.</text>
</comment>
<dbReference type="Gene3D" id="3.40.800.10">
    <property type="entry name" value="Ureohydrolase domain"/>
    <property type="match status" value="1"/>
</dbReference>
<dbReference type="SUPFAM" id="SSF52768">
    <property type="entry name" value="Arginase/deacetylase"/>
    <property type="match status" value="1"/>
</dbReference>
<feature type="binding site" evidence="5 7">
    <location>
        <position position="116"/>
    </location>
    <ligand>
        <name>Mn(2+)</name>
        <dbReference type="ChEBI" id="CHEBI:29035"/>
        <label>1</label>
    </ligand>
</feature>
<dbReference type="HOGENOM" id="CLU_039478_2_0_6"/>
<keyword evidence="1 5" id="KW-0479">Metal-binding</keyword>